<evidence type="ECO:0000256" key="7">
    <source>
        <dbReference type="SAM" id="SignalP"/>
    </source>
</evidence>
<keyword evidence="3" id="KW-0479">Metal-binding</keyword>
<dbReference type="PRINTS" id="PR00691">
    <property type="entry name" value="ADHESINB"/>
</dbReference>
<dbReference type="PANTHER" id="PTHR42953:SF1">
    <property type="entry name" value="METAL-BINDING PROTEIN HI_0362-RELATED"/>
    <property type="match status" value="1"/>
</dbReference>
<evidence type="ECO:0000256" key="3">
    <source>
        <dbReference type="ARBA" id="ARBA00022723"/>
    </source>
</evidence>
<keyword evidence="4 7" id="KW-0732">Signal</keyword>
<dbReference type="InterPro" id="IPR006128">
    <property type="entry name" value="Lipoprotein_PsaA-like"/>
</dbReference>
<dbReference type="RefSeq" id="WP_183304154.1">
    <property type="nucleotide sequence ID" value="NZ_JACIFD010000002.1"/>
</dbReference>
<keyword evidence="9" id="KW-1185">Reference proteome</keyword>
<comment type="similarity">
    <text evidence="5">Belongs to the bacterial solute-binding protein 9 family.</text>
</comment>
<evidence type="ECO:0000256" key="2">
    <source>
        <dbReference type="ARBA" id="ARBA00022448"/>
    </source>
</evidence>
<dbReference type="AlphaFoldDB" id="A0A840DCU5"/>
<evidence type="ECO:0000256" key="6">
    <source>
        <dbReference type="SAM" id="Coils"/>
    </source>
</evidence>
<sequence length="318" mass="34495">MKLSRMLKTFCAATLVTGLLTACATAPQEDTAATPAAPQTDDKLQLFATTGYLADALHNIAPDAEIITLVGPGSDPHTYQPTTSDINTMRESDLIFWNGLHLEAQMVTPLTSLGDKQLAVGEHVDESKLIPVSDPEAPEMHFDPHIWNDPEIWQDVVDLMADKLATTDTANADTYKANAAKYKAEIAAADQQAQALLSQVPAPRTLVTGHDAFNYFGKYYGLEVHATDFISTTAARSATEIEELAKLISDKKIPAIFQDTQANPQAITSLSEAVAARGWQVRVVEKELYADTLGAEPEVDTYLEVLSHNTQTIAEALK</sequence>
<gene>
    <name evidence="8" type="ORF">F5897_000168</name>
</gene>
<feature type="signal peptide" evidence="7">
    <location>
        <begin position="1"/>
        <end position="26"/>
    </location>
</feature>
<reference evidence="8" key="1">
    <citation type="submission" date="2020-08" db="EMBL/GenBank/DDBJ databases">
        <title>Sequencing the genomes of 1000 actinobacteria strains.</title>
        <authorList>
            <person name="Klenk H.-P."/>
        </authorList>
    </citation>
    <scope>NUCLEOTIDE SEQUENCE [LARGE SCALE GENOMIC DNA]</scope>
    <source>
        <strain evidence="8">DSM 27064</strain>
    </source>
</reference>
<comment type="subcellular location">
    <subcellularLocation>
        <location evidence="1">Cell envelope</location>
    </subcellularLocation>
</comment>
<dbReference type="Pfam" id="PF01297">
    <property type="entry name" value="ZnuA"/>
    <property type="match status" value="1"/>
</dbReference>
<name>A0A840DCU5_9MICO</name>
<dbReference type="InterPro" id="IPR006129">
    <property type="entry name" value="AdhesinB"/>
</dbReference>
<feature type="coiled-coil region" evidence="6">
    <location>
        <begin position="172"/>
        <end position="199"/>
    </location>
</feature>
<protein>
    <submittedName>
        <fullName evidence="8">Manganese/zinc/iron transport system substrate-binding protein</fullName>
    </submittedName>
</protein>
<evidence type="ECO:0000256" key="1">
    <source>
        <dbReference type="ARBA" id="ARBA00004196"/>
    </source>
</evidence>
<dbReference type="GO" id="GO:0030001">
    <property type="term" value="P:metal ion transport"/>
    <property type="evidence" value="ECO:0007669"/>
    <property type="project" value="InterPro"/>
</dbReference>
<evidence type="ECO:0000313" key="8">
    <source>
        <dbReference type="EMBL" id="MBB4070884.1"/>
    </source>
</evidence>
<dbReference type="GO" id="GO:0007155">
    <property type="term" value="P:cell adhesion"/>
    <property type="evidence" value="ECO:0007669"/>
    <property type="project" value="InterPro"/>
</dbReference>
<dbReference type="EMBL" id="JACIFD010000002">
    <property type="protein sequence ID" value="MBB4070884.1"/>
    <property type="molecule type" value="Genomic_DNA"/>
</dbReference>
<keyword evidence="2 5" id="KW-0813">Transport</keyword>
<proteinExistence type="inferred from homology"/>
<dbReference type="PROSITE" id="PS51257">
    <property type="entry name" value="PROKAR_LIPOPROTEIN"/>
    <property type="match status" value="1"/>
</dbReference>
<dbReference type="PRINTS" id="PR00690">
    <property type="entry name" value="ADHESNFAMILY"/>
</dbReference>
<keyword evidence="6" id="KW-0175">Coiled coil</keyword>
<evidence type="ECO:0000256" key="5">
    <source>
        <dbReference type="RuleBase" id="RU003512"/>
    </source>
</evidence>
<evidence type="ECO:0000313" key="9">
    <source>
        <dbReference type="Proteomes" id="UP000571183"/>
    </source>
</evidence>
<dbReference type="Proteomes" id="UP000571183">
    <property type="component" value="Unassembled WGS sequence"/>
</dbReference>
<dbReference type="InterPro" id="IPR050492">
    <property type="entry name" value="Bact_metal-bind_prot9"/>
</dbReference>
<dbReference type="SUPFAM" id="SSF53807">
    <property type="entry name" value="Helical backbone' metal receptor"/>
    <property type="match status" value="1"/>
</dbReference>
<accession>A0A840DCU5</accession>
<comment type="caution">
    <text evidence="8">The sequence shown here is derived from an EMBL/GenBank/DDBJ whole genome shotgun (WGS) entry which is preliminary data.</text>
</comment>
<dbReference type="GO" id="GO:0030313">
    <property type="term" value="C:cell envelope"/>
    <property type="evidence" value="ECO:0007669"/>
    <property type="project" value="UniProtKB-SubCell"/>
</dbReference>
<organism evidence="8 9">
    <name type="scientific">Canibacter oris</name>
    <dbReference type="NCBI Taxonomy" id="1365628"/>
    <lineage>
        <taxon>Bacteria</taxon>
        <taxon>Bacillati</taxon>
        <taxon>Actinomycetota</taxon>
        <taxon>Actinomycetes</taxon>
        <taxon>Micrococcales</taxon>
        <taxon>Microbacteriaceae</taxon>
        <taxon>Canibacter</taxon>
    </lineage>
</organism>
<evidence type="ECO:0000256" key="4">
    <source>
        <dbReference type="ARBA" id="ARBA00022729"/>
    </source>
</evidence>
<dbReference type="GO" id="GO:0046872">
    <property type="term" value="F:metal ion binding"/>
    <property type="evidence" value="ECO:0007669"/>
    <property type="project" value="UniProtKB-KW"/>
</dbReference>
<feature type="chain" id="PRO_5039213930" evidence="7">
    <location>
        <begin position="27"/>
        <end position="318"/>
    </location>
</feature>
<dbReference type="Gene3D" id="3.40.50.1980">
    <property type="entry name" value="Nitrogenase molybdenum iron protein domain"/>
    <property type="match status" value="2"/>
</dbReference>
<dbReference type="InterPro" id="IPR006127">
    <property type="entry name" value="ZnuA-like"/>
</dbReference>
<dbReference type="PANTHER" id="PTHR42953">
    <property type="entry name" value="HIGH-AFFINITY ZINC UPTAKE SYSTEM PROTEIN ZNUA-RELATED"/>
    <property type="match status" value="1"/>
</dbReference>